<protein>
    <recommendedName>
        <fullName evidence="3">Zn(2)-C6 fungal-type domain-containing protein</fullName>
    </recommendedName>
</protein>
<evidence type="ECO:0000256" key="2">
    <source>
        <dbReference type="SAM" id="MobiDB-lite"/>
    </source>
</evidence>
<feature type="region of interest" description="Disordered" evidence="2">
    <location>
        <begin position="59"/>
        <end position="84"/>
    </location>
</feature>
<feature type="region of interest" description="Disordered" evidence="2">
    <location>
        <begin position="110"/>
        <end position="136"/>
    </location>
</feature>
<proteinExistence type="predicted"/>
<dbReference type="Proteomes" id="UP001446871">
    <property type="component" value="Unassembled WGS sequence"/>
</dbReference>
<feature type="domain" description="Zn(2)-C6 fungal-type" evidence="3">
    <location>
        <begin position="181"/>
        <end position="212"/>
    </location>
</feature>
<evidence type="ECO:0000256" key="1">
    <source>
        <dbReference type="ARBA" id="ARBA00023242"/>
    </source>
</evidence>
<dbReference type="InterPro" id="IPR036864">
    <property type="entry name" value="Zn2-C6_fun-type_DNA-bd_sf"/>
</dbReference>
<comment type="caution">
    <text evidence="4">The sequence shown here is derived from an EMBL/GenBank/DDBJ whole genome shotgun (WGS) entry which is preliminary data.</text>
</comment>
<dbReference type="InterPro" id="IPR001138">
    <property type="entry name" value="Zn2Cys6_DnaBD"/>
</dbReference>
<evidence type="ECO:0000313" key="5">
    <source>
        <dbReference type="Proteomes" id="UP001446871"/>
    </source>
</evidence>
<sequence length="524" mass="55634">MAVAIQLPPRNHPAFLEPELGSGRLQSLSWPMIATMSYQYPPPPQDGAEMDLPHAGYLSSYATPSASSMEVRNRTAHPPPPPNPAQDILMPLVQRRHSVQKSSKLRRAFSTPNVRKQGANDPENGHLALSSSEKRRNKLGYHRTSVACGMSPYTPSSLGRLFRKERPCNCERLTDTTSQGHCRRRKIRCILQPADPGGRCMNCIRLKKECSFFPVDQQPPTLPGQKQGTRSSVGSKIPSTSSSPAMAAGQPPDATRHQMYPQLTTAQSLQHMGPPSMQHASADTYPVTPEELKQITGSVPGTRAYEYGHGVSDWIATDASGGSSAKNMDDLNSSWRTYPQPSPVSPAFSPYTTHAVPGTATWSAAPGNGAMTAGAVGEAGSRTEDVPWSSYAAATTRSMSYGSSGGGGEAHGAYSPMTGTRTFDNRRVSTTTAYAPPISAATLSGGVAAVDSAVDHHAASLSAGAGPPPNYGTWSPHSYGGAYGRRADAYGSVWYNEGTSGAQEASSGGENMHQHAGALYYGAR</sequence>
<reference evidence="4 5" key="1">
    <citation type="submission" date="2023-01" db="EMBL/GenBank/DDBJ databases">
        <title>Analysis of 21 Apiospora genomes using comparative genomics revels a genus with tremendous synthesis potential of carbohydrate active enzymes and secondary metabolites.</title>
        <authorList>
            <person name="Sorensen T."/>
        </authorList>
    </citation>
    <scope>NUCLEOTIDE SEQUENCE [LARGE SCALE GENOMIC DNA]</scope>
    <source>
        <strain evidence="4 5">CBS 83171</strain>
    </source>
</reference>
<dbReference type="SUPFAM" id="SSF57701">
    <property type="entry name" value="Zn2/Cys6 DNA-binding domain"/>
    <property type="match status" value="1"/>
</dbReference>
<dbReference type="PROSITE" id="PS50048">
    <property type="entry name" value="ZN2_CY6_FUNGAL_2"/>
    <property type="match status" value="1"/>
</dbReference>
<dbReference type="Gene3D" id="4.10.240.10">
    <property type="entry name" value="Zn(2)-C6 fungal-type DNA-binding domain"/>
    <property type="match status" value="1"/>
</dbReference>
<feature type="compositionally biased region" description="Polar residues" evidence="2">
    <location>
        <begin position="224"/>
        <end position="244"/>
    </location>
</feature>
<dbReference type="CDD" id="cd00067">
    <property type="entry name" value="GAL4"/>
    <property type="match status" value="1"/>
</dbReference>
<gene>
    <name evidence="4" type="ORF">PG996_001653</name>
</gene>
<keyword evidence="1" id="KW-0539">Nucleus</keyword>
<evidence type="ECO:0000259" key="3">
    <source>
        <dbReference type="PROSITE" id="PS50048"/>
    </source>
</evidence>
<evidence type="ECO:0000313" key="4">
    <source>
        <dbReference type="EMBL" id="KAK8082872.1"/>
    </source>
</evidence>
<keyword evidence="5" id="KW-1185">Reference proteome</keyword>
<name>A0ABR1WHD4_9PEZI</name>
<organism evidence="4 5">
    <name type="scientific">Apiospora saccharicola</name>
    <dbReference type="NCBI Taxonomy" id="335842"/>
    <lineage>
        <taxon>Eukaryota</taxon>
        <taxon>Fungi</taxon>
        <taxon>Dikarya</taxon>
        <taxon>Ascomycota</taxon>
        <taxon>Pezizomycotina</taxon>
        <taxon>Sordariomycetes</taxon>
        <taxon>Xylariomycetidae</taxon>
        <taxon>Amphisphaeriales</taxon>
        <taxon>Apiosporaceae</taxon>
        <taxon>Apiospora</taxon>
    </lineage>
</organism>
<dbReference type="EMBL" id="JAQQWM010000001">
    <property type="protein sequence ID" value="KAK8082872.1"/>
    <property type="molecule type" value="Genomic_DNA"/>
</dbReference>
<feature type="compositionally biased region" description="Polar residues" evidence="2">
    <location>
        <begin position="60"/>
        <end position="70"/>
    </location>
</feature>
<accession>A0ABR1WHD4</accession>
<feature type="region of interest" description="Disordered" evidence="2">
    <location>
        <begin position="217"/>
        <end position="256"/>
    </location>
</feature>